<dbReference type="AlphaFoldDB" id="B1YBY3"/>
<keyword evidence="3 6" id="KW-0479">Metal-binding</keyword>
<evidence type="ECO:0000313" key="9">
    <source>
        <dbReference type="Proteomes" id="UP000001694"/>
    </source>
</evidence>
<dbReference type="SUPFAM" id="SSF51735">
    <property type="entry name" value="NAD(P)-binding Rossmann-fold domains"/>
    <property type="match status" value="1"/>
</dbReference>
<dbReference type="Proteomes" id="UP000001694">
    <property type="component" value="Chromosome"/>
</dbReference>
<dbReference type="InterPro" id="IPR011032">
    <property type="entry name" value="GroES-like_sf"/>
</dbReference>
<dbReference type="Pfam" id="PF08240">
    <property type="entry name" value="ADH_N"/>
    <property type="match status" value="1"/>
</dbReference>
<dbReference type="GeneID" id="6166103"/>
<evidence type="ECO:0000256" key="3">
    <source>
        <dbReference type="ARBA" id="ARBA00022723"/>
    </source>
</evidence>
<dbReference type="Pfam" id="PF00107">
    <property type="entry name" value="ADH_zinc_N"/>
    <property type="match status" value="1"/>
</dbReference>
<comment type="cofactor">
    <cofactor evidence="1 6">
        <name>Zn(2+)</name>
        <dbReference type="ChEBI" id="CHEBI:29105"/>
    </cofactor>
</comment>
<proteinExistence type="inferred from homology"/>
<dbReference type="SUPFAM" id="SSF50129">
    <property type="entry name" value="GroES-like"/>
    <property type="match status" value="1"/>
</dbReference>
<dbReference type="Gene3D" id="3.90.180.10">
    <property type="entry name" value="Medium-chain alcohol dehydrogenases, catalytic domain"/>
    <property type="match status" value="1"/>
</dbReference>
<dbReference type="SMART" id="SM00829">
    <property type="entry name" value="PKS_ER"/>
    <property type="match status" value="1"/>
</dbReference>
<comment type="similarity">
    <text evidence="2 6">Belongs to the zinc-containing alcohol dehydrogenase family.</text>
</comment>
<dbReference type="PANTHER" id="PTHR43350:SF2">
    <property type="entry name" value="GROES-LIKE ZINC-BINDING ALCOHOL DEHYDROGENASE FAMILY PROTEIN"/>
    <property type="match status" value="1"/>
</dbReference>
<evidence type="ECO:0000313" key="8">
    <source>
        <dbReference type="EMBL" id="ACB39367.1"/>
    </source>
</evidence>
<dbReference type="InterPro" id="IPR013154">
    <property type="entry name" value="ADH-like_N"/>
</dbReference>
<dbReference type="GO" id="GO:0008270">
    <property type="term" value="F:zinc ion binding"/>
    <property type="evidence" value="ECO:0007669"/>
    <property type="project" value="InterPro"/>
</dbReference>
<dbReference type="GO" id="GO:0016491">
    <property type="term" value="F:oxidoreductase activity"/>
    <property type="evidence" value="ECO:0007669"/>
    <property type="project" value="UniProtKB-KW"/>
</dbReference>
<evidence type="ECO:0000256" key="5">
    <source>
        <dbReference type="ARBA" id="ARBA00023002"/>
    </source>
</evidence>
<evidence type="ECO:0000259" key="7">
    <source>
        <dbReference type="SMART" id="SM00829"/>
    </source>
</evidence>
<dbReference type="RefSeq" id="WP_012349787.1">
    <property type="nucleotide sequence ID" value="NC_010525.1"/>
</dbReference>
<gene>
    <name evidence="8" type="ordered locus">Tneu_0419</name>
</gene>
<reference evidence="8" key="1">
    <citation type="submission" date="2008-03" db="EMBL/GenBank/DDBJ databases">
        <title>Complete sequence of Thermoproteus neutrophilus V24Sta.</title>
        <authorList>
            <consortium name="US DOE Joint Genome Institute"/>
            <person name="Copeland A."/>
            <person name="Lucas S."/>
            <person name="Lapidus A."/>
            <person name="Glavina del Rio T."/>
            <person name="Dalin E."/>
            <person name="Tice H."/>
            <person name="Bruce D."/>
            <person name="Goodwin L."/>
            <person name="Pitluck S."/>
            <person name="Sims D."/>
            <person name="Brettin T."/>
            <person name="Detter J.C."/>
            <person name="Han C."/>
            <person name="Kuske C.R."/>
            <person name="Schmutz J."/>
            <person name="Larimer F."/>
            <person name="Land M."/>
            <person name="Hauser L."/>
            <person name="Kyrpides N."/>
            <person name="Mikhailova N."/>
            <person name="Biddle J.F."/>
            <person name="Zhang Z."/>
            <person name="Fitz-Gibbon S.T."/>
            <person name="Lowe T.M."/>
            <person name="Saltikov C."/>
            <person name="House C.H."/>
            <person name="Richardson P."/>
        </authorList>
    </citation>
    <scope>NUCLEOTIDE SEQUENCE [LARGE SCALE GENOMIC DNA]</scope>
    <source>
        <strain evidence="8">V24Sta</strain>
    </source>
</reference>
<dbReference type="Gene3D" id="3.40.50.720">
    <property type="entry name" value="NAD(P)-binding Rossmann-like Domain"/>
    <property type="match status" value="1"/>
</dbReference>
<dbReference type="InterPro" id="IPR020843">
    <property type="entry name" value="ER"/>
</dbReference>
<dbReference type="InterPro" id="IPR013149">
    <property type="entry name" value="ADH-like_C"/>
</dbReference>
<dbReference type="STRING" id="444157.Tneu_0419"/>
<evidence type="ECO:0000256" key="6">
    <source>
        <dbReference type="RuleBase" id="RU361277"/>
    </source>
</evidence>
<protein>
    <submittedName>
        <fullName evidence="8">Alcohol dehydrogenase zinc-binding domain protein</fullName>
    </submittedName>
</protein>
<dbReference type="PANTHER" id="PTHR43350">
    <property type="entry name" value="NAD-DEPENDENT ALCOHOL DEHYDROGENASE"/>
    <property type="match status" value="1"/>
</dbReference>
<evidence type="ECO:0000256" key="2">
    <source>
        <dbReference type="ARBA" id="ARBA00008072"/>
    </source>
</evidence>
<sequence>MKAAVLNQYNKPLEVEDLDVERPREGEALVRIKTAGVCHSDLYVLEGATPVPTPVVPGHEAVGVVEEVGPGVKSLQPGDWVVTSFVWPCGRCRNCVRGRENLCETFAQVRLKGTLLDGTTRLRKRSGEEVRAFLGGTWAEASVVPATAVAKLPEGLRGRQELAMLGCAFLTAYGAVVNSGSVSPGDTVVVVGTGGVGLSAVQVAKAVGARVIAVGRNPDKLKVAAELGAEVVNTREGDPVKAVRDLTEGRGADVVVEAVGNDDTIQMAVDMAALGGRVVLVGLMPVGHKTPLGLARVVRGGIQIVGSYGARPRVDLPAVVDMVKRGLLKPEKLAGPTYRLEEINQAVEALRSGKAIRPLVVP</sequence>
<dbReference type="eggNOG" id="arCOG01456">
    <property type="taxonomic scope" value="Archaea"/>
</dbReference>
<dbReference type="PROSITE" id="PS00059">
    <property type="entry name" value="ADH_ZINC"/>
    <property type="match status" value="1"/>
</dbReference>
<dbReference type="EMBL" id="CP001014">
    <property type="protein sequence ID" value="ACB39367.1"/>
    <property type="molecule type" value="Genomic_DNA"/>
</dbReference>
<feature type="domain" description="Enoyl reductase (ER)" evidence="7">
    <location>
        <begin position="11"/>
        <end position="361"/>
    </location>
</feature>
<dbReference type="HOGENOM" id="CLU_026673_14_1_2"/>
<dbReference type="KEGG" id="tne:Tneu_0419"/>
<name>B1YBY3_PYRNV</name>
<dbReference type="InterPro" id="IPR036291">
    <property type="entry name" value="NAD(P)-bd_dom_sf"/>
</dbReference>
<keyword evidence="4 6" id="KW-0862">Zinc</keyword>
<dbReference type="OrthoDB" id="73567at2157"/>
<evidence type="ECO:0000256" key="4">
    <source>
        <dbReference type="ARBA" id="ARBA00022833"/>
    </source>
</evidence>
<keyword evidence="5" id="KW-0560">Oxidoreductase</keyword>
<dbReference type="InterPro" id="IPR002328">
    <property type="entry name" value="ADH_Zn_CS"/>
</dbReference>
<accession>B1YBY3</accession>
<evidence type="ECO:0000256" key="1">
    <source>
        <dbReference type="ARBA" id="ARBA00001947"/>
    </source>
</evidence>
<organism evidence="8 9">
    <name type="scientific">Pyrobaculum neutrophilum (strain DSM 2338 / JCM 9278 / NBRC 100436 / V24Sta)</name>
    <name type="common">Thermoproteus neutrophilus</name>
    <dbReference type="NCBI Taxonomy" id="444157"/>
    <lineage>
        <taxon>Archaea</taxon>
        <taxon>Thermoproteota</taxon>
        <taxon>Thermoprotei</taxon>
        <taxon>Thermoproteales</taxon>
        <taxon>Thermoproteaceae</taxon>
        <taxon>Pyrobaculum</taxon>
    </lineage>
</organism>
<keyword evidence="9" id="KW-1185">Reference proteome</keyword>